<dbReference type="AlphaFoldDB" id="A0A016ULY3"/>
<comment type="caution">
    <text evidence="1">The sequence shown here is derived from an EMBL/GenBank/DDBJ whole genome shotgun (WGS) entry which is preliminary data.</text>
</comment>
<sequence>MMIPQQRRACLRHTRRPASVMRFSVETPGYESNNGIWVRLVPLVRKTPRLRFGDVGCVRLCQAVMKTAGYGFALTKQW</sequence>
<accession>A0A016ULY3</accession>
<organism evidence="1 2">
    <name type="scientific">Ancylostoma ceylanicum</name>
    <dbReference type="NCBI Taxonomy" id="53326"/>
    <lineage>
        <taxon>Eukaryota</taxon>
        <taxon>Metazoa</taxon>
        <taxon>Ecdysozoa</taxon>
        <taxon>Nematoda</taxon>
        <taxon>Chromadorea</taxon>
        <taxon>Rhabditida</taxon>
        <taxon>Rhabditina</taxon>
        <taxon>Rhabditomorpha</taxon>
        <taxon>Strongyloidea</taxon>
        <taxon>Ancylostomatidae</taxon>
        <taxon>Ancylostomatinae</taxon>
        <taxon>Ancylostoma</taxon>
    </lineage>
</organism>
<proteinExistence type="predicted"/>
<protein>
    <submittedName>
        <fullName evidence="1">Uncharacterized protein</fullName>
    </submittedName>
</protein>
<evidence type="ECO:0000313" key="1">
    <source>
        <dbReference type="EMBL" id="EYC16404.1"/>
    </source>
</evidence>
<evidence type="ECO:0000313" key="2">
    <source>
        <dbReference type="Proteomes" id="UP000024635"/>
    </source>
</evidence>
<keyword evidence="2" id="KW-1185">Reference proteome</keyword>
<name>A0A016ULY3_9BILA</name>
<gene>
    <name evidence="1" type="primary">Acey_s0033.g2636</name>
    <name evidence="1" type="ORF">Y032_0033g2636</name>
</gene>
<reference evidence="2" key="1">
    <citation type="journal article" date="2015" name="Nat. Genet.">
        <title>The genome and transcriptome of the zoonotic hookworm Ancylostoma ceylanicum identify infection-specific gene families.</title>
        <authorList>
            <person name="Schwarz E.M."/>
            <person name="Hu Y."/>
            <person name="Antoshechkin I."/>
            <person name="Miller M.M."/>
            <person name="Sternberg P.W."/>
            <person name="Aroian R.V."/>
        </authorList>
    </citation>
    <scope>NUCLEOTIDE SEQUENCE</scope>
    <source>
        <strain evidence="2">HY135</strain>
    </source>
</reference>
<dbReference type="EMBL" id="JARK01001369">
    <property type="protein sequence ID" value="EYC16404.1"/>
    <property type="molecule type" value="Genomic_DNA"/>
</dbReference>
<dbReference type="Proteomes" id="UP000024635">
    <property type="component" value="Unassembled WGS sequence"/>
</dbReference>